<reference evidence="1 2" key="1">
    <citation type="submission" date="2023-10" db="EMBL/GenBank/DDBJ databases">
        <title>Chromosome-scale genome assembly provides insights into flower coloration mechanisms of Canna indica.</title>
        <authorList>
            <person name="Li C."/>
        </authorList>
    </citation>
    <scope>NUCLEOTIDE SEQUENCE [LARGE SCALE GENOMIC DNA]</scope>
    <source>
        <tissue evidence="1">Flower</tissue>
    </source>
</reference>
<name>A0AAQ3QCP3_9LILI</name>
<accession>A0AAQ3QCP3</accession>
<organism evidence="1 2">
    <name type="scientific">Canna indica</name>
    <name type="common">Indian-shot</name>
    <dbReference type="NCBI Taxonomy" id="4628"/>
    <lineage>
        <taxon>Eukaryota</taxon>
        <taxon>Viridiplantae</taxon>
        <taxon>Streptophyta</taxon>
        <taxon>Embryophyta</taxon>
        <taxon>Tracheophyta</taxon>
        <taxon>Spermatophyta</taxon>
        <taxon>Magnoliopsida</taxon>
        <taxon>Liliopsida</taxon>
        <taxon>Zingiberales</taxon>
        <taxon>Cannaceae</taxon>
        <taxon>Canna</taxon>
    </lineage>
</organism>
<evidence type="ECO:0000313" key="2">
    <source>
        <dbReference type="Proteomes" id="UP001327560"/>
    </source>
</evidence>
<dbReference type="AlphaFoldDB" id="A0AAQ3QCP3"/>
<sequence length="101" mass="11447">MVGMVFIMDLHLEALVPSQWLFLIWILPMEASQATCLQVLVDMKREVIGSRAKSHVVEDKKCDKECPKVPPFISKPGDWSPGAFVQMNSNSSTVFLFLFLF</sequence>
<protein>
    <submittedName>
        <fullName evidence="1">Uncharacterized protein</fullName>
    </submittedName>
</protein>
<keyword evidence="2" id="KW-1185">Reference proteome</keyword>
<dbReference type="EMBL" id="CP136894">
    <property type="protein sequence ID" value="WOL07836.1"/>
    <property type="molecule type" value="Genomic_DNA"/>
</dbReference>
<dbReference type="Proteomes" id="UP001327560">
    <property type="component" value="Chromosome 5"/>
</dbReference>
<proteinExistence type="predicted"/>
<gene>
    <name evidence="1" type="ORF">Cni_G16585</name>
</gene>
<evidence type="ECO:0000313" key="1">
    <source>
        <dbReference type="EMBL" id="WOL07836.1"/>
    </source>
</evidence>